<protein>
    <recommendedName>
        <fullName evidence="6">Ribonuclease VapC</fullName>
        <shortName evidence="6">RNase VapC</shortName>
        <ecNumber evidence="6">3.1.-.-</ecNumber>
    </recommendedName>
    <alternativeName>
        <fullName evidence="6">Toxin VapC</fullName>
    </alternativeName>
</protein>
<evidence type="ECO:0000313" key="8">
    <source>
        <dbReference type="EMBL" id="MQY19033.1"/>
    </source>
</evidence>
<dbReference type="Gene3D" id="3.40.50.1010">
    <property type="entry name" value="5'-nuclease"/>
    <property type="match status" value="1"/>
</dbReference>
<keyword evidence="9" id="KW-1185">Reference proteome</keyword>
<comment type="similarity">
    <text evidence="6">Belongs to the PINc/VapC protein family.</text>
</comment>
<dbReference type="OrthoDB" id="4377304at2"/>
<evidence type="ECO:0000256" key="3">
    <source>
        <dbReference type="ARBA" id="ARBA00022723"/>
    </source>
</evidence>
<dbReference type="SUPFAM" id="SSF88723">
    <property type="entry name" value="PIN domain-like"/>
    <property type="match status" value="1"/>
</dbReference>
<evidence type="ECO:0000256" key="5">
    <source>
        <dbReference type="ARBA" id="ARBA00022842"/>
    </source>
</evidence>
<dbReference type="AlphaFoldDB" id="A0A7K0CZX7"/>
<dbReference type="PANTHER" id="PTHR35901:SF1">
    <property type="entry name" value="EXONUCLEASE VAPC9"/>
    <property type="match status" value="1"/>
</dbReference>
<name>A0A7K0CZX7_9NOCA</name>
<comment type="caution">
    <text evidence="8">The sequence shown here is derived from an EMBL/GenBank/DDBJ whole genome shotgun (WGS) entry which is preliminary data.</text>
</comment>
<keyword evidence="8" id="KW-0255">Endonuclease</keyword>
<dbReference type="GO" id="GO:0004540">
    <property type="term" value="F:RNA nuclease activity"/>
    <property type="evidence" value="ECO:0007669"/>
    <property type="project" value="InterPro"/>
</dbReference>
<keyword evidence="6" id="KW-0800">Toxin</keyword>
<evidence type="ECO:0000259" key="7">
    <source>
        <dbReference type="Pfam" id="PF01850"/>
    </source>
</evidence>
<dbReference type="Proteomes" id="UP000438448">
    <property type="component" value="Unassembled WGS sequence"/>
</dbReference>
<dbReference type="EMBL" id="WEGK01000004">
    <property type="protein sequence ID" value="MQY19033.1"/>
    <property type="molecule type" value="Genomic_DNA"/>
</dbReference>
<keyword evidence="3 6" id="KW-0479">Metal-binding</keyword>
<dbReference type="GO" id="GO:0090729">
    <property type="term" value="F:toxin activity"/>
    <property type="evidence" value="ECO:0007669"/>
    <property type="project" value="UniProtKB-KW"/>
</dbReference>
<comment type="function">
    <text evidence="6">Toxic component of a toxin-antitoxin (TA) system. An RNase.</text>
</comment>
<dbReference type="InterPro" id="IPR002716">
    <property type="entry name" value="PIN_dom"/>
</dbReference>
<evidence type="ECO:0000256" key="4">
    <source>
        <dbReference type="ARBA" id="ARBA00022801"/>
    </source>
</evidence>
<dbReference type="InterPro" id="IPR022907">
    <property type="entry name" value="VapC_family"/>
</dbReference>
<dbReference type="EC" id="3.1.-.-" evidence="6"/>
<evidence type="ECO:0000313" key="9">
    <source>
        <dbReference type="Proteomes" id="UP000438448"/>
    </source>
</evidence>
<dbReference type="InterPro" id="IPR051619">
    <property type="entry name" value="TypeII_TA_RNase_PINc/VapC"/>
</dbReference>
<dbReference type="InterPro" id="IPR044153">
    <property type="entry name" value="PIN_Pae0151-like"/>
</dbReference>
<feature type="binding site" evidence="6">
    <location>
        <position position="5"/>
    </location>
    <ligand>
        <name>Mg(2+)</name>
        <dbReference type="ChEBI" id="CHEBI:18420"/>
    </ligand>
</feature>
<dbReference type="CDD" id="cd09873">
    <property type="entry name" value="PIN_Pae0151-like"/>
    <property type="match status" value="1"/>
</dbReference>
<dbReference type="HAMAP" id="MF_00265">
    <property type="entry name" value="VapC_Nob1"/>
    <property type="match status" value="1"/>
</dbReference>
<feature type="binding site" evidence="6">
    <location>
        <position position="97"/>
    </location>
    <ligand>
        <name>Mg(2+)</name>
        <dbReference type="ChEBI" id="CHEBI:18420"/>
    </ligand>
</feature>
<comment type="cofactor">
    <cofactor evidence="6">
        <name>Mg(2+)</name>
        <dbReference type="ChEBI" id="CHEBI:18420"/>
    </cofactor>
</comment>
<dbReference type="GO" id="GO:0000287">
    <property type="term" value="F:magnesium ion binding"/>
    <property type="evidence" value="ECO:0007669"/>
    <property type="project" value="UniProtKB-UniRule"/>
</dbReference>
<keyword evidence="5 6" id="KW-0460">Magnesium</keyword>
<reference evidence="8 9" key="1">
    <citation type="submission" date="2019-10" db="EMBL/GenBank/DDBJ databases">
        <title>Nocardia macrotermitis sp. nov. and Nocardia aurantia sp. nov., isolated from the gut of fungus growing-termite Macrotermes natalensis.</title>
        <authorList>
            <person name="Benndorf R."/>
            <person name="Schwitalla J."/>
            <person name="Martin K."/>
            <person name="De Beer W."/>
            <person name="Kaster A.-K."/>
            <person name="Vollmers J."/>
            <person name="Poulsen M."/>
            <person name="Beemelmanns C."/>
        </authorList>
    </citation>
    <scope>NUCLEOTIDE SEQUENCE [LARGE SCALE GENOMIC DNA]</scope>
    <source>
        <strain evidence="8 9">RB20</strain>
    </source>
</reference>
<evidence type="ECO:0000256" key="6">
    <source>
        <dbReference type="HAMAP-Rule" id="MF_00265"/>
    </source>
</evidence>
<dbReference type="GO" id="GO:0004519">
    <property type="term" value="F:endonuclease activity"/>
    <property type="evidence" value="ECO:0007669"/>
    <property type="project" value="UniProtKB-KW"/>
</dbReference>
<proteinExistence type="inferred from homology"/>
<dbReference type="PANTHER" id="PTHR35901">
    <property type="entry name" value="RIBONUCLEASE VAPC3"/>
    <property type="match status" value="1"/>
</dbReference>
<evidence type="ECO:0000256" key="1">
    <source>
        <dbReference type="ARBA" id="ARBA00022649"/>
    </source>
</evidence>
<dbReference type="GO" id="GO:0016787">
    <property type="term" value="F:hydrolase activity"/>
    <property type="evidence" value="ECO:0007669"/>
    <property type="project" value="UniProtKB-KW"/>
</dbReference>
<dbReference type="Pfam" id="PF01850">
    <property type="entry name" value="PIN"/>
    <property type="match status" value="1"/>
</dbReference>
<evidence type="ECO:0000256" key="2">
    <source>
        <dbReference type="ARBA" id="ARBA00022722"/>
    </source>
</evidence>
<dbReference type="RefSeq" id="WP_153409898.1">
    <property type="nucleotide sequence ID" value="NZ_WEGK01000004.1"/>
</dbReference>
<organism evidence="8 9">
    <name type="scientific">Nocardia macrotermitis</name>
    <dbReference type="NCBI Taxonomy" id="2585198"/>
    <lineage>
        <taxon>Bacteria</taxon>
        <taxon>Bacillati</taxon>
        <taxon>Actinomycetota</taxon>
        <taxon>Actinomycetes</taxon>
        <taxon>Mycobacteriales</taxon>
        <taxon>Nocardiaceae</taxon>
        <taxon>Nocardia</taxon>
    </lineage>
</organism>
<keyword evidence="2 6" id="KW-0540">Nuclease</keyword>
<gene>
    <name evidence="6 8" type="primary">vapC</name>
    <name evidence="8" type="ORF">NRB20_21170</name>
</gene>
<dbReference type="InterPro" id="IPR029060">
    <property type="entry name" value="PIN-like_dom_sf"/>
</dbReference>
<keyword evidence="4 6" id="KW-0378">Hydrolase</keyword>
<sequence length="134" mass="14561">MIVVDANVMVMALSSPKEQGNAARAALSADDIWVAPAHMPLEVMRTLRKAVLGNHLTADDADAAFRALTAMHIDYIGTDTTLLHSVWAMRHNVSVYDAAYLAVAAMHDARLLTFDARLVKAAEQILPNIRVSLP</sequence>
<feature type="domain" description="PIN" evidence="7">
    <location>
        <begin position="2"/>
        <end position="123"/>
    </location>
</feature>
<keyword evidence="1 6" id="KW-1277">Toxin-antitoxin system</keyword>
<accession>A0A7K0CZX7</accession>